<organism evidence="1 2">
    <name type="scientific">Roseovarius aquimarinus</name>
    <dbReference type="NCBI Taxonomy" id="1229156"/>
    <lineage>
        <taxon>Bacteria</taxon>
        <taxon>Pseudomonadati</taxon>
        <taxon>Pseudomonadota</taxon>
        <taxon>Alphaproteobacteria</taxon>
        <taxon>Rhodobacterales</taxon>
        <taxon>Roseobacteraceae</taxon>
        <taxon>Roseovarius</taxon>
    </lineage>
</organism>
<gene>
    <name evidence="1" type="ORF">ACGRVM_10585</name>
</gene>
<keyword evidence="2" id="KW-1185">Reference proteome</keyword>
<evidence type="ECO:0000313" key="1">
    <source>
        <dbReference type="EMBL" id="MFH0254341.1"/>
    </source>
</evidence>
<dbReference type="Proteomes" id="UP001607157">
    <property type="component" value="Unassembled WGS sequence"/>
</dbReference>
<name>A0ABW7I816_9RHOB</name>
<proteinExistence type="predicted"/>
<sequence length="45" mass="5071">MDEDNVEHRCILVTANVFELKSVAHSPPVKPNKKINTTLKLKKIA</sequence>
<comment type="caution">
    <text evidence="1">The sequence shown here is derived from an EMBL/GenBank/DDBJ whole genome shotgun (WGS) entry which is preliminary data.</text>
</comment>
<evidence type="ECO:0000313" key="2">
    <source>
        <dbReference type="Proteomes" id="UP001607157"/>
    </source>
</evidence>
<protein>
    <submittedName>
        <fullName evidence="1">Uncharacterized protein</fullName>
    </submittedName>
</protein>
<accession>A0ABW7I816</accession>
<dbReference type="EMBL" id="JBIHMM010000002">
    <property type="protein sequence ID" value="MFH0254341.1"/>
    <property type="molecule type" value="Genomic_DNA"/>
</dbReference>
<reference evidence="1 2" key="1">
    <citation type="submission" date="2024-10" db="EMBL/GenBank/DDBJ databases">
        <authorList>
            <person name="Yang X.-N."/>
        </authorList>
    </citation>
    <scope>NUCLEOTIDE SEQUENCE [LARGE SCALE GENOMIC DNA]</scope>
    <source>
        <strain evidence="1 2">CAU 1059</strain>
    </source>
</reference>